<accession>A0A9Q1FAE9</accession>
<organism evidence="1 2">
    <name type="scientific">Synaphobranchus kaupii</name>
    <name type="common">Kaup's arrowtooth eel</name>
    <dbReference type="NCBI Taxonomy" id="118154"/>
    <lineage>
        <taxon>Eukaryota</taxon>
        <taxon>Metazoa</taxon>
        <taxon>Chordata</taxon>
        <taxon>Craniata</taxon>
        <taxon>Vertebrata</taxon>
        <taxon>Euteleostomi</taxon>
        <taxon>Actinopterygii</taxon>
        <taxon>Neopterygii</taxon>
        <taxon>Teleostei</taxon>
        <taxon>Anguilliformes</taxon>
        <taxon>Synaphobranchidae</taxon>
        <taxon>Synaphobranchus</taxon>
    </lineage>
</organism>
<gene>
    <name evidence="1" type="ORF">SKAU_G00217970</name>
</gene>
<comment type="caution">
    <text evidence="1">The sequence shown here is derived from an EMBL/GenBank/DDBJ whole genome shotgun (WGS) entry which is preliminary data.</text>
</comment>
<evidence type="ECO:0000313" key="2">
    <source>
        <dbReference type="Proteomes" id="UP001152622"/>
    </source>
</evidence>
<dbReference type="Proteomes" id="UP001152622">
    <property type="component" value="Chromosome 7"/>
</dbReference>
<proteinExistence type="predicted"/>
<keyword evidence="2" id="KW-1185">Reference proteome</keyword>
<sequence>MCKSVTWVQVVEPRLLLEVALPQEEKREEKKDESEESDDDMGFGLFDGAVFFSYIQNK</sequence>
<name>A0A9Q1FAE9_SYNKA</name>
<dbReference type="AlphaFoldDB" id="A0A9Q1FAE9"/>
<reference evidence="1" key="1">
    <citation type="journal article" date="2023" name="Science">
        <title>Genome structures resolve the early diversification of teleost fishes.</title>
        <authorList>
            <person name="Parey E."/>
            <person name="Louis A."/>
            <person name="Montfort J."/>
            <person name="Bouchez O."/>
            <person name="Roques C."/>
            <person name="Iampietro C."/>
            <person name="Lluch J."/>
            <person name="Castinel A."/>
            <person name="Donnadieu C."/>
            <person name="Desvignes T."/>
            <person name="Floi Bucao C."/>
            <person name="Jouanno E."/>
            <person name="Wen M."/>
            <person name="Mejri S."/>
            <person name="Dirks R."/>
            <person name="Jansen H."/>
            <person name="Henkel C."/>
            <person name="Chen W.J."/>
            <person name="Zahm M."/>
            <person name="Cabau C."/>
            <person name="Klopp C."/>
            <person name="Thompson A.W."/>
            <person name="Robinson-Rechavi M."/>
            <person name="Braasch I."/>
            <person name="Lecointre G."/>
            <person name="Bobe J."/>
            <person name="Postlethwait J.H."/>
            <person name="Berthelot C."/>
            <person name="Roest Crollius H."/>
            <person name="Guiguen Y."/>
        </authorList>
    </citation>
    <scope>NUCLEOTIDE SEQUENCE</scope>
    <source>
        <strain evidence="1">WJC10195</strain>
    </source>
</reference>
<dbReference type="EMBL" id="JAINUF010000007">
    <property type="protein sequence ID" value="KAJ8354230.1"/>
    <property type="molecule type" value="Genomic_DNA"/>
</dbReference>
<protein>
    <submittedName>
        <fullName evidence="1">Uncharacterized protein</fullName>
    </submittedName>
</protein>
<evidence type="ECO:0000313" key="1">
    <source>
        <dbReference type="EMBL" id="KAJ8354230.1"/>
    </source>
</evidence>